<organism evidence="18 19">
    <name type="scientific">Castilleja foliolosa</name>
    <dbReference type="NCBI Taxonomy" id="1961234"/>
    <lineage>
        <taxon>Eukaryota</taxon>
        <taxon>Viridiplantae</taxon>
        <taxon>Streptophyta</taxon>
        <taxon>Embryophyta</taxon>
        <taxon>Tracheophyta</taxon>
        <taxon>Spermatophyta</taxon>
        <taxon>Magnoliopsida</taxon>
        <taxon>eudicotyledons</taxon>
        <taxon>Gunneridae</taxon>
        <taxon>Pentapetalae</taxon>
        <taxon>asterids</taxon>
        <taxon>lamiids</taxon>
        <taxon>Lamiales</taxon>
        <taxon>Orobanchaceae</taxon>
        <taxon>Pedicularideae</taxon>
        <taxon>Castillejinae</taxon>
        <taxon>Castilleja</taxon>
    </lineage>
</organism>
<dbReference type="AlphaFoldDB" id="A0ABD3BPA5"/>
<evidence type="ECO:0000256" key="5">
    <source>
        <dbReference type="ARBA" id="ARBA00022692"/>
    </source>
</evidence>
<dbReference type="GO" id="GO:0009414">
    <property type="term" value="P:response to water deprivation"/>
    <property type="evidence" value="ECO:0007669"/>
    <property type="project" value="UniProtKB-ARBA"/>
</dbReference>
<keyword evidence="4 15" id="KW-0349">Heme</keyword>
<comment type="similarity">
    <text evidence="3 16">Belongs to the cytochrome P450 family.</text>
</comment>
<keyword evidence="11 17" id="KW-0472">Membrane</keyword>
<evidence type="ECO:0000256" key="12">
    <source>
        <dbReference type="ARBA" id="ARBA00050609"/>
    </source>
</evidence>
<evidence type="ECO:0000313" key="18">
    <source>
        <dbReference type="EMBL" id="KAL3619117.1"/>
    </source>
</evidence>
<dbReference type="PRINTS" id="PR00463">
    <property type="entry name" value="EP450I"/>
</dbReference>
<sequence>MDFIFLFYLFASLISIYLILKLFSFSHTNLPLPPGSMGWPYIGETFQLYSQNPNTFFASKVKRYGSIFKTHILGCRCVMISSPDAVKSVLVTKAHLFKPTFPASKERILGKQAIFFAQGDYHANLRKLVLRTLMPQSIKTLVPDIESIAITSLQSWEGKLITTYQEMKTYTFNVSLLSIFGKDEVLYSEDLKRCYYNLEKGYNSMAINLPGTLFHKAMKARKELTQILAEIVLLRRKSEQKYTDLLGSFMAETAGLTDQEIADNVIGVIFAARDTTASVLTWIFKYLAENPCVLQAVTEEQEGLIKSKEDSGENKGLNWADTKRMPITSRVILETLRVASILSFTFREAVEDVEFDDYLIPKGWKVLPLFRNIHHSPDNFDEPQKFDPSRFEVLPKPNTYLPFGSGTHACPGNELAKLEILVLVHHLTTKYRWSMMGPQNGIQYGPFALPQNGLPINLSLK</sequence>
<dbReference type="InterPro" id="IPR001128">
    <property type="entry name" value="Cyt_P450"/>
</dbReference>
<dbReference type="Proteomes" id="UP001632038">
    <property type="component" value="Unassembled WGS sequence"/>
</dbReference>
<keyword evidence="10 16" id="KW-0503">Monooxygenase</keyword>
<accession>A0ABD3BPA5</accession>
<evidence type="ECO:0000256" key="13">
    <source>
        <dbReference type="ARBA" id="ARBA00060633"/>
    </source>
</evidence>
<comment type="catalytic activity">
    <reaction evidence="12">
        <text>2-cis-(+)-abscisate + reduced [NADPH--hemoprotein reductase] + O2 = (+)-8'-hydroxyabscisate + oxidized [NADPH--hemoprotein reductase] + H2O + H(+)</text>
        <dbReference type="Rhea" id="RHEA:12897"/>
        <dbReference type="Rhea" id="RHEA-COMP:11964"/>
        <dbReference type="Rhea" id="RHEA-COMP:11965"/>
        <dbReference type="ChEBI" id="CHEBI:15377"/>
        <dbReference type="ChEBI" id="CHEBI:15378"/>
        <dbReference type="ChEBI" id="CHEBI:15379"/>
        <dbReference type="ChEBI" id="CHEBI:37569"/>
        <dbReference type="ChEBI" id="CHEBI:57618"/>
        <dbReference type="ChEBI" id="CHEBI:58210"/>
        <dbReference type="ChEBI" id="CHEBI:58490"/>
        <dbReference type="EC" id="1.14.14.137"/>
    </reaction>
</comment>
<feature type="binding site" description="axial binding residue" evidence="15">
    <location>
        <position position="410"/>
    </location>
    <ligand>
        <name>heme</name>
        <dbReference type="ChEBI" id="CHEBI:30413"/>
    </ligand>
    <ligandPart>
        <name>Fe</name>
        <dbReference type="ChEBI" id="CHEBI:18248"/>
    </ligandPart>
</feature>
<dbReference type="PRINTS" id="PR00385">
    <property type="entry name" value="P450"/>
</dbReference>
<evidence type="ECO:0000256" key="9">
    <source>
        <dbReference type="ARBA" id="ARBA00023004"/>
    </source>
</evidence>
<keyword evidence="9 15" id="KW-0408">Iron</keyword>
<dbReference type="SUPFAM" id="SSF48264">
    <property type="entry name" value="Cytochrome P450"/>
    <property type="match status" value="1"/>
</dbReference>
<protein>
    <recommendedName>
        <fullName evidence="14">(+)-abscisic acid 8'-hydroxylase</fullName>
        <ecNumber evidence="14">1.14.14.137</ecNumber>
    </recommendedName>
</protein>
<name>A0ABD3BPA5_9LAMI</name>
<proteinExistence type="inferred from homology"/>
<dbReference type="PANTHER" id="PTHR24286:SF10">
    <property type="entry name" value="ABSCISIC ACID 8'-HYDROXYLASE 1"/>
    <property type="match status" value="1"/>
</dbReference>
<comment type="pathway">
    <text evidence="13">Plant hormone degradation; abscisic acid degradation.</text>
</comment>
<evidence type="ECO:0000313" key="19">
    <source>
        <dbReference type="Proteomes" id="UP001632038"/>
    </source>
</evidence>
<evidence type="ECO:0000256" key="4">
    <source>
        <dbReference type="ARBA" id="ARBA00022617"/>
    </source>
</evidence>
<feature type="transmembrane region" description="Helical" evidence="17">
    <location>
        <begin position="6"/>
        <end position="23"/>
    </location>
</feature>
<evidence type="ECO:0000256" key="16">
    <source>
        <dbReference type="RuleBase" id="RU000461"/>
    </source>
</evidence>
<evidence type="ECO:0000256" key="7">
    <source>
        <dbReference type="ARBA" id="ARBA00022989"/>
    </source>
</evidence>
<evidence type="ECO:0000256" key="14">
    <source>
        <dbReference type="ARBA" id="ARBA00066338"/>
    </source>
</evidence>
<dbReference type="Gene3D" id="1.10.630.10">
    <property type="entry name" value="Cytochrome P450"/>
    <property type="match status" value="1"/>
</dbReference>
<keyword evidence="7 17" id="KW-1133">Transmembrane helix</keyword>
<evidence type="ECO:0000256" key="1">
    <source>
        <dbReference type="ARBA" id="ARBA00001971"/>
    </source>
</evidence>
<dbReference type="GO" id="GO:0016020">
    <property type="term" value="C:membrane"/>
    <property type="evidence" value="ECO:0007669"/>
    <property type="project" value="UniProtKB-SubCell"/>
</dbReference>
<gene>
    <name evidence="18" type="ORF">CASFOL_036687</name>
</gene>
<dbReference type="EC" id="1.14.14.137" evidence="14"/>
<dbReference type="GO" id="GO:0046345">
    <property type="term" value="P:abscisic acid catabolic process"/>
    <property type="evidence" value="ECO:0007669"/>
    <property type="project" value="UniProtKB-ARBA"/>
</dbReference>
<comment type="caution">
    <text evidence="18">The sequence shown here is derived from an EMBL/GenBank/DDBJ whole genome shotgun (WGS) entry which is preliminary data.</text>
</comment>
<evidence type="ECO:0000256" key="17">
    <source>
        <dbReference type="SAM" id="Phobius"/>
    </source>
</evidence>
<keyword evidence="5 17" id="KW-0812">Transmembrane</keyword>
<evidence type="ECO:0000256" key="3">
    <source>
        <dbReference type="ARBA" id="ARBA00010617"/>
    </source>
</evidence>
<keyword evidence="8 16" id="KW-0560">Oxidoreductase</keyword>
<dbReference type="FunFam" id="1.10.630.10:FF:000014">
    <property type="entry name" value="Abscisic acid 8"/>
    <property type="match status" value="1"/>
</dbReference>
<reference evidence="19" key="1">
    <citation type="journal article" date="2024" name="IScience">
        <title>Strigolactones Initiate the Formation of Haustorium-like Structures in Castilleja.</title>
        <authorList>
            <person name="Buerger M."/>
            <person name="Peterson D."/>
            <person name="Chory J."/>
        </authorList>
    </citation>
    <scope>NUCLEOTIDE SEQUENCE [LARGE SCALE GENOMIC DNA]</scope>
</reference>
<comment type="cofactor">
    <cofactor evidence="1 15">
        <name>heme</name>
        <dbReference type="ChEBI" id="CHEBI:30413"/>
    </cofactor>
</comment>
<evidence type="ECO:0000256" key="10">
    <source>
        <dbReference type="ARBA" id="ARBA00023033"/>
    </source>
</evidence>
<evidence type="ECO:0000256" key="8">
    <source>
        <dbReference type="ARBA" id="ARBA00023002"/>
    </source>
</evidence>
<dbReference type="InterPro" id="IPR017972">
    <property type="entry name" value="Cyt_P450_CS"/>
</dbReference>
<dbReference type="InterPro" id="IPR002401">
    <property type="entry name" value="Cyt_P450_E_grp-I"/>
</dbReference>
<evidence type="ECO:0000256" key="2">
    <source>
        <dbReference type="ARBA" id="ARBA00004167"/>
    </source>
</evidence>
<dbReference type="GO" id="GO:0009737">
    <property type="term" value="P:response to abscisic acid"/>
    <property type="evidence" value="ECO:0007669"/>
    <property type="project" value="UniProtKB-ARBA"/>
</dbReference>
<dbReference type="Pfam" id="PF00067">
    <property type="entry name" value="p450"/>
    <property type="match status" value="1"/>
</dbReference>
<evidence type="ECO:0000256" key="11">
    <source>
        <dbReference type="ARBA" id="ARBA00023136"/>
    </source>
</evidence>
<dbReference type="EMBL" id="JAVIJP010000069">
    <property type="protein sequence ID" value="KAL3619117.1"/>
    <property type="molecule type" value="Genomic_DNA"/>
</dbReference>
<dbReference type="GO" id="GO:0010295">
    <property type="term" value="F:(+)-abscisic acid 8'-hydroxylase activity"/>
    <property type="evidence" value="ECO:0007669"/>
    <property type="project" value="UniProtKB-EC"/>
</dbReference>
<dbReference type="PANTHER" id="PTHR24286">
    <property type="entry name" value="CYTOCHROME P450 26"/>
    <property type="match status" value="1"/>
</dbReference>
<evidence type="ECO:0000256" key="15">
    <source>
        <dbReference type="PIRSR" id="PIRSR602401-1"/>
    </source>
</evidence>
<evidence type="ECO:0000256" key="6">
    <source>
        <dbReference type="ARBA" id="ARBA00022723"/>
    </source>
</evidence>
<comment type="subcellular location">
    <subcellularLocation>
        <location evidence="2">Membrane</location>
        <topology evidence="2">Single-pass membrane protein</topology>
    </subcellularLocation>
</comment>
<dbReference type="GO" id="GO:0046872">
    <property type="term" value="F:metal ion binding"/>
    <property type="evidence" value="ECO:0007669"/>
    <property type="project" value="UniProtKB-KW"/>
</dbReference>
<dbReference type="PROSITE" id="PS00086">
    <property type="entry name" value="CYTOCHROME_P450"/>
    <property type="match status" value="1"/>
</dbReference>
<keyword evidence="19" id="KW-1185">Reference proteome</keyword>
<dbReference type="InterPro" id="IPR036396">
    <property type="entry name" value="Cyt_P450_sf"/>
</dbReference>
<keyword evidence="6 15" id="KW-0479">Metal-binding</keyword>
<dbReference type="CDD" id="cd11043">
    <property type="entry name" value="CYP90-like"/>
    <property type="match status" value="1"/>
</dbReference>